<comment type="caution">
    <text evidence="2">The sequence shown here is derived from an EMBL/GenBank/DDBJ whole genome shotgun (WGS) entry which is preliminary data.</text>
</comment>
<reference evidence="2 3" key="1">
    <citation type="journal article" date="2013" name="Biodegradation">
        <title>Occurrence of 4-tert-butylphenol (4-t-BP) biodegradation in an aquatic sample caused by the presence of Spirodela polyrrhiza and isolation of a 4-t-BP-utilizing bacterium.</title>
        <authorList>
            <person name="Ogata Y."/>
            <person name="Toyama T."/>
            <person name="Yu N."/>
            <person name="Wang X."/>
            <person name="Sei K."/>
            <person name="Ike M."/>
        </authorList>
    </citation>
    <scope>NUCLEOTIDE SEQUENCE [LARGE SCALE GENOMIC DNA]</scope>
    <source>
        <strain evidence="2 3">OMI</strain>
    </source>
</reference>
<feature type="compositionally biased region" description="Basic and acidic residues" evidence="1">
    <location>
        <begin position="107"/>
        <end position="119"/>
    </location>
</feature>
<evidence type="ECO:0000313" key="3">
    <source>
        <dbReference type="Proteomes" id="UP000221538"/>
    </source>
</evidence>
<dbReference type="Proteomes" id="UP000221538">
    <property type="component" value="Unassembled WGS sequence"/>
</dbReference>
<feature type="compositionally biased region" description="Basic and acidic residues" evidence="1">
    <location>
        <begin position="126"/>
        <end position="148"/>
    </location>
</feature>
<organism evidence="2 3">
    <name type="scientific">Sphingobium fuliginis (strain ATCC 27551)</name>
    <dbReference type="NCBI Taxonomy" id="336203"/>
    <lineage>
        <taxon>Bacteria</taxon>
        <taxon>Pseudomonadati</taxon>
        <taxon>Pseudomonadota</taxon>
        <taxon>Alphaproteobacteria</taxon>
        <taxon>Sphingomonadales</taxon>
        <taxon>Sphingomonadaceae</taxon>
        <taxon>Sphingobium</taxon>
    </lineage>
</organism>
<dbReference type="AlphaFoldDB" id="A0A292Z9D7"/>
<accession>A0A292Z9D7</accession>
<dbReference type="EMBL" id="BEWI01000030">
    <property type="protein sequence ID" value="GAY20147.1"/>
    <property type="molecule type" value="Genomic_DNA"/>
</dbReference>
<gene>
    <name evidence="2" type="ORF">SFOMI_0669</name>
</gene>
<protein>
    <submittedName>
        <fullName evidence="2">Uncharacterized protein</fullName>
    </submittedName>
</protein>
<reference evidence="2 3" key="2">
    <citation type="journal article" date="2013" name="Environ. Sci. Technol.">
        <title>The 4-tert-butylphenol-utilizing bacterium Sphingobium fuliginis OMI can degrade bisphenols via phenolic ring hydroxylation and meta-cleavage pathway.</title>
        <authorList>
            <person name="Ogata Y."/>
            <person name="Goda S."/>
            <person name="Toyama T."/>
            <person name="Sei K."/>
            <person name="Ike M."/>
        </authorList>
    </citation>
    <scope>NUCLEOTIDE SEQUENCE [LARGE SCALE GENOMIC DNA]</scope>
    <source>
        <strain evidence="2 3">OMI</strain>
    </source>
</reference>
<feature type="region of interest" description="Disordered" evidence="1">
    <location>
        <begin position="92"/>
        <end position="176"/>
    </location>
</feature>
<evidence type="ECO:0000313" key="2">
    <source>
        <dbReference type="EMBL" id="GAY20147.1"/>
    </source>
</evidence>
<sequence>MAAGDLVGRDACSLAAENGIENVEKHAKTPPLERCRREARRQAHGRGACQAPIEPLRCRVAKIDRIIAHDHIGKRAAFERIADPKAVRPVDVAEDDMPAGRECVVGEDDRPGVEIERRSFGKAGRRRIEDDRRRRERRLPERGFVSRERARRARERRGPSAGPSPPAPRWSSASRA</sequence>
<proteinExistence type="predicted"/>
<evidence type="ECO:0000256" key="1">
    <source>
        <dbReference type="SAM" id="MobiDB-lite"/>
    </source>
</evidence>
<name>A0A292Z9D7_SPHSA</name>